<dbReference type="OrthoDB" id="63581at2759"/>
<keyword evidence="6" id="KW-1185">Reference proteome</keyword>
<evidence type="ECO:0000256" key="2">
    <source>
        <dbReference type="SAM" id="Phobius"/>
    </source>
</evidence>
<dbReference type="Pfam" id="PF04892">
    <property type="entry name" value="VanZ"/>
    <property type="match status" value="1"/>
</dbReference>
<feature type="domain" description="VanZ-like" evidence="4">
    <location>
        <begin position="38"/>
        <end position="113"/>
    </location>
</feature>
<proteinExistence type="predicted"/>
<name>A0A4U0WNM1_9PEZI</name>
<feature type="compositionally biased region" description="Low complexity" evidence="1">
    <location>
        <begin position="171"/>
        <end position="182"/>
    </location>
</feature>
<gene>
    <name evidence="5" type="ORF">B0A55_10012</name>
</gene>
<feature type="signal peptide" evidence="3">
    <location>
        <begin position="1"/>
        <end position="27"/>
    </location>
</feature>
<keyword evidence="2" id="KW-0472">Membrane</keyword>
<dbReference type="NCBIfam" id="NF037970">
    <property type="entry name" value="vanZ_1"/>
    <property type="match status" value="1"/>
</dbReference>
<feature type="region of interest" description="Disordered" evidence="1">
    <location>
        <begin position="130"/>
        <end position="230"/>
    </location>
</feature>
<dbReference type="Proteomes" id="UP000309340">
    <property type="component" value="Unassembled WGS sequence"/>
</dbReference>
<dbReference type="AlphaFoldDB" id="A0A4U0WNM1"/>
<evidence type="ECO:0000256" key="3">
    <source>
        <dbReference type="SAM" id="SignalP"/>
    </source>
</evidence>
<protein>
    <recommendedName>
        <fullName evidence="4">VanZ-like domain-containing protein</fullName>
    </recommendedName>
</protein>
<keyword evidence="3" id="KW-0732">Signal</keyword>
<accession>A0A4U0WNM1</accession>
<evidence type="ECO:0000313" key="5">
    <source>
        <dbReference type="EMBL" id="TKA64864.1"/>
    </source>
</evidence>
<evidence type="ECO:0000313" key="6">
    <source>
        <dbReference type="Proteomes" id="UP000309340"/>
    </source>
</evidence>
<feature type="transmembrane region" description="Helical" evidence="2">
    <location>
        <begin position="98"/>
        <end position="115"/>
    </location>
</feature>
<feature type="chain" id="PRO_5020638334" description="VanZ-like domain-containing protein" evidence="3">
    <location>
        <begin position="28"/>
        <end position="230"/>
    </location>
</feature>
<organism evidence="5 6">
    <name type="scientific">Friedmanniomyces simplex</name>
    <dbReference type="NCBI Taxonomy" id="329884"/>
    <lineage>
        <taxon>Eukaryota</taxon>
        <taxon>Fungi</taxon>
        <taxon>Dikarya</taxon>
        <taxon>Ascomycota</taxon>
        <taxon>Pezizomycotina</taxon>
        <taxon>Dothideomycetes</taxon>
        <taxon>Dothideomycetidae</taxon>
        <taxon>Mycosphaerellales</taxon>
        <taxon>Teratosphaeriaceae</taxon>
        <taxon>Friedmanniomyces</taxon>
    </lineage>
</organism>
<dbReference type="EMBL" id="NAJQ01000791">
    <property type="protein sequence ID" value="TKA64864.1"/>
    <property type="molecule type" value="Genomic_DNA"/>
</dbReference>
<reference evidence="5 6" key="1">
    <citation type="submission" date="2017-03" db="EMBL/GenBank/DDBJ databases">
        <title>Genomes of endolithic fungi from Antarctica.</title>
        <authorList>
            <person name="Coleine C."/>
            <person name="Masonjones S."/>
            <person name="Stajich J.E."/>
        </authorList>
    </citation>
    <scope>NUCLEOTIDE SEQUENCE [LARGE SCALE GENOMIC DNA]</scope>
    <source>
        <strain evidence="5 6">CCFEE 5184</strain>
    </source>
</reference>
<feature type="transmembrane region" description="Helical" evidence="2">
    <location>
        <begin position="64"/>
        <end position="86"/>
    </location>
</feature>
<dbReference type="InterPro" id="IPR006976">
    <property type="entry name" value="VanZ-like"/>
</dbReference>
<comment type="caution">
    <text evidence="5">The sequence shown here is derived from an EMBL/GenBank/DDBJ whole genome shotgun (WGS) entry which is preliminary data.</text>
</comment>
<evidence type="ECO:0000256" key="1">
    <source>
        <dbReference type="SAM" id="MobiDB-lite"/>
    </source>
</evidence>
<keyword evidence="2" id="KW-0812">Transmembrane</keyword>
<dbReference type="PANTHER" id="PTHR28008">
    <property type="entry name" value="DOMAIN PROTEIN, PUTATIVE (AFU_ORTHOLOGUE AFUA_3G10980)-RELATED"/>
    <property type="match status" value="1"/>
</dbReference>
<feature type="transmembrane region" description="Helical" evidence="2">
    <location>
        <begin position="40"/>
        <end position="57"/>
    </location>
</feature>
<feature type="compositionally biased region" description="Acidic residues" evidence="1">
    <location>
        <begin position="194"/>
        <end position="210"/>
    </location>
</feature>
<sequence>MPAIRVRKPFAASFVLLLLAAAYLGLSDPKLPQYGQSDKGLHFLTFFLLTLTFYWIIETSRRRVVHFTLLICTGALSIGSEILQALLPNGRAFDPFDILANVVGSALALGLSSWYHKRMLERRRKNKHYDIVPGEEPGEDEDVGGDGQRDVELGVVGSGEQETGSVSVPVEANGQAEAGAAQSKATPDVSEALDNWDENAEDWDDGEGDLGDVSGGVADTEGGDVKMRAD</sequence>
<keyword evidence="2" id="KW-1133">Transmembrane helix</keyword>
<dbReference type="PANTHER" id="PTHR28008:SF1">
    <property type="entry name" value="DOMAIN PROTEIN, PUTATIVE (AFU_ORTHOLOGUE AFUA_3G10980)-RELATED"/>
    <property type="match status" value="1"/>
</dbReference>
<evidence type="ECO:0000259" key="4">
    <source>
        <dbReference type="Pfam" id="PF04892"/>
    </source>
</evidence>